<dbReference type="GO" id="GO:0034707">
    <property type="term" value="C:chloride channel complex"/>
    <property type="evidence" value="ECO:0007669"/>
    <property type="project" value="UniProtKB-KW"/>
</dbReference>
<evidence type="ECO:0008006" key="15">
    <source>
        <dbReference type="Google" id="ProtNLM"/>
    </source>
</evidence>
<comment type="subcellular location">
    <subcellularLocation>
        <location evidence="1">Cell membrane</location>
        <topology evidence="1">Multi-pass membrane protein</topology>
    </subcellularLocation>
</comment>
<dbReference type="PANTHER" id="PTHR12424">
    <property type="entry name" value="TWEETY-RELATED"/>
    <property type="match status" value="1"/>
</dbReference>
<evidence type="ECO:0000256" key="5">
    <source>
        <dbReference type="ARBA" id="ARBA00022692"/>
    </source>
</evidence>
<keyword evidence="3" id="KW-0813">Transport</keyword>
<gene>
    <name evidence="14" type="ORF">SELO1098_LOCUS10821</name>
</gene>
<evidence type="ECO:0000256" key="1">
    <source>
        <dbReference type="ARBA" id="ARBA00004651"/>
    </source>
</evidence>
<dbReference type="GO" id="GO:0072320">
    <property type="term" value="F:volume-sensitive chloride channel activity"/>
    <property type="evidence" value="ECO:0007669"/>
    <property type="project" value="TreeGrafter"/>
</dbReference>
<keyword evidence="7" id="KW-0406">Ion transport</keyword>
<evidence type="ECO:0000256" key="11">
    <source>
        <dbReference type="ARBA" id="ARBA00023214"/>
    </source>
</evidence>
<comment type="similarity">
    <text evidence="2">Belongs to the tweety family.</text>
</comment>
<evidence type="ECO:0000313" key="14">
    <source>
        <dbReference type="EMBL" id="CAE0281987.1"/>
    </source>
</evidence>
<feature type="transmembrane region" description="Helical" evidence="13">
    <location>
        <begin position="252"/>
        <end position="275"/>
    </location>
</feature>
<keyword evidence="10" id="KW-0325">Glycoprotein</keyword>
<accession>A0A7S3H0W7</accession>
<feature type="transmembrane region" description="Helical" evidence="13">
    <location>
        <begin position="97"/>
        <end position="118"/>
    </location>
</feature>
<dbReference type="AlphaFoldDB" id="A0A7S3H0W7"/>
<dbReference type="PANTHER" id="PTHR12424:SF8">
    <property type="entry name" value="PROTEIN TWEETY"/>
    <property type="match status" value="1"/>
</dbReference>
<evidence type="ECO:0000256" key="13">
    <source>
        <dbReference type="SAM" id="Phobius"/>
    </source>
</evidence>
<reference evidence="14" key="1">
    <citation type="submission" date="2021-01" db="EMBL/GenBank/DDBJ databases">
        <authorList>
            <person name="Corre E."/>
            <person name="Pelletier E."/>
            <person name="Niang G."/>
            <person name="Scheremetjew M."/>
            <person name="Finn R."/>
            <person name="Kale V."/>
            <person name="Holt S."/>
            <person name="Cochrane G."/>
            <person name="Meng A."/>
            <person name="Brown T."/>
            <person name="Cohen L."/>
        </authorList>
    </citation>
    <scope>NUCLEOTIDE SEQUENCE</scope>
    <source>
        <strain evidence="14">CCAP 955/1</strain>
    </source>
</reference>
<evidence type="ECO:0000256" key="3">
    <source>
        <dbReference type="ARBA" id="ARBA00022448"/>
    </source>
</evidence>
<dbReference type="GO" id="GO:0005886">
    <property type="term" value="C:plasma membrane"/>
    <property type="evidence" value="ECO:0007669"/>
    <property type="project" value="UniProtKB-SubCell"/>
</dbReference>
<sequence length="474" mass="52115">MAQNDTYSPCGIVRQMHQVLHLDSEARAVNGDFDITTESTWNDYTKSLLPIPILCAAIGLLGVFIFQMSACCYCCCKKRPVVPATRDSNASNIPLRNCWITFLFFLVAVLVYDQSLIFGNQYLGNGVSTVNDGLDYLETTFTTLNNDGDVLNTYGVQLLSDFENSVDRGCASSPAFVDSMDDYFSYINEYTSYVEDVPGQCADAQDAVHRYAVDYRDKTVWVFYGMFLVCLVIYLCGMAFSNKPVLFTGMCVTDLVMIFSFIICGTTMIILILVADFCMEPSDNLIMIAPDDVSDVTTYYTKCIGQNPMQPSLDDAEQLVHSGRQAVNDALLFDATCANDPFLQDALLVFNQIDIVFVHIQALIACPPNQAEVLSVLNDGMCGDTFKGVFVIWLGMFACAGGLFFMSVAAACAFPYFANKNSGESFVDAGNNSPLRPSGSAPAEEEAYAQYNHSPHTPMATVVSTEAQPNYHTK</sequence>
<keyword evidence="12" id="KW-0407">Ion channel</keyword>
<organism evidence="14">
    <name type="scientific">Spumella elongata</name>
    <dbReference type="NCBI Taxonomy" id="89044"/>
    <lineage>
        <taxon>Eukaryota</taxon>
        <taxon>Sar</taxon>
        <taxon>Stramenopiles</taxon>
        <taxon>Ochrophyta</taxon>
        <taxon>Chrysophyceae</taxon>
        <taxon>Chromulinales</taxon>
        <taxon>Chromulinaceae</taxon>
        <taxon>Spumella</taxon>
    </lineage>
</organism>
<evidence type="ECO:0000256" key="12">
    <source>
        <dbReference type="ARBA" id="ARBA00023303"/>
    </source>
</evidence>
<evidence type="ECO:0000256" key="9">
    <source>
        <dbReference type="ARBA" id="ARBA00023173"/>
    </source>
</evidence>
<feature type="transmembrane region" description="Helical" evidence="13">
    <location>
        <begin position="390"/>
        <end position="417"/>
    </location>
</feature>
<evidence type="ECO:0000256" key="2">
    <source>
        <dbReference type="ARBA" id="ARBA00009849"/>
    </source>
</evidence>
<protein>
    <recommendedName>
        <fullName evidence="15">Protein tweety homolog</fullName>
    </recommendedName>
</protein>
<evidence type="ECO:0000256" key="4">
    <source>
        <dbReference type="ARBA" id="ARBA00022475"/>
    </source>
</evidence>
<dbReference type="Pfam" id="PF04906">
    <property type="entry name" value="Tweety"/>
    <property type="match status" value="1"/>
</dbReference>
<dbReference type="EMBL" id="HBIC01021684">
    <property type="protein sequence ID" value="CAE0281987.1"/>
    <property type="molecule type" value="Transcribed_RNA"/>
</dbReference>
<name>A0A7S3H0W7_9STRA</name>
<dbReference type="InterPro" id="IPR006990">
    <property type="entry name" value="Tweety"/>
</dbReference>
<keyword evidence="9" id="KW-0869">Chloride channel</keyword>
<proteinExistence type="inferred from homology"/>
<feature type="transmembrane region" description="Helical" evidence="13">
    <location>
        <begin position="51"/>
        <end position="76"/>
    </location>
</feature>
<keyword evidence="11" id="KW-0868">Chloride</keyword>
<evidence type="ECO:0000256" key="7">
    <source>
        <dbReference type="ARBA" id="ARBA00023065"/>
    </source>
</evidence>
<evidence type="ECO:0000256" key="10">
    <source>
        <dbReference type="ARBA" id="ARBA00023180"/>
    </source>
</evidence>
<evidence type="ECO:0000256" key="6">
    <source>
        <dbReference type="ARBA" id="ARBA00022989"/>
    </source>
</evidence>
<keyword evidence="5 13" id="KW-0812">Transmembrane</keyword>
<keyword evidence="6 13" id="KW-1133">Transmembrane helix</keyword>
<evidence type="ECO:0000256" key="8">
    <source>
        <dbReference type="ARBA" id="ARBA00023136"/>
    </source>
</evidence>
<keyword evidence="4" id="KW-1003">Cell membrane</keyword>
<feature type="transmembrane region" description="Helical" evidence="13">
    <location>
        <begin position="221"/>
        <end position="240"/>
    </location>
</feature>
<dbReference type="GO" id="GO:0005229">
    <property type="term" value="F:intracellularly calcium-gated chloride channel activity"/>
    <property type="evidence" value="ECO:0007669"/>
    <property type="project" value="TreeGrafter"/>
</dbReference>
<keyword evidence="8 13" id="KW-0472">Membrane</keyword>